<dbReference type="PANTHER" id="PTHR43229:SF2">
    <property type="entry name" value="NODULATION PROTEIN J"/>
    <property type="match status" value="1"/>
</dbReference>
<dbReference type="GO" id="GO:0043190">
    <property type="term" value="C:ATP-binding cassette (ABC) transporter complex"/>
    <property type="evidence" value="ECO:0007669"/>
    <property type="project" value="InterPro"/>
</dbReference>
<dbReference type="RefSeq" id="WP_182845303.1">
    <property type="nucleotide sequence ID" value="NZ_BAAALP010000033.1"/>
</dbReference>
<feature type="transmembrane region" description="Helical" evidence="6">
    <location>
        <begin position="247"/>
        <end position="266"/>
    </location>
</feature>
<dbReference type="InterPro" id="IPR047817">
    <property type="entry name" value="ABC2_TM_bact-type"/>
</dbReference>
<keyword evidence="4 6" id="KW-0472">Membrane</keyword>
<evidence type="ECO:0000256" key="6">
    <source>
        <dbReference type="RuleBase" id="RU361157"/>
    </source>
</evidence>
<keyword evidence="2 6" id="KW-0812">Transmembrane</keyword>
<dbReference type="Pfam" id="PF01061">
    <property type="entry name" value="ABC2_membrane"/>
    <property type="match status" value="1"/>
</dbReference>
<comment type="caution">
    <text evidence="8">The sequence shown here is derived from an EMBL/GenBank/DDBJ whole genome shotgun (WGS) entry which is preliminary data.</text>
</comment>
<proteinExistence type="inferred from homology"/>
<dbReference type="InterPro" id="IPR000412">
    <property type="entry name" value="ABC_2_transport"/>
</dbReference>
<dbReference type="GO" id="GO:0140359">
    <property type="term" value="F:ABC-type transporter activity"/>
    <property type="evidence" value="ECO:0007669"/>
    <property type="project" value="InterPro"/>
</dbReference>
<dbReference type="PROSITE" id="PS51012">
    <property type="entry name" value="ABC_TM2"/>
    <property type="match status" value="1"/>
</dbReference>
<evidence type="ECO:0000313" key="9">
    <source>
        <dbReference type="Proteomes" id="UP000572680"/>
    </source>
</evidence>
<keyword evidence="6" id="KW-0813">Transport</keyword>
<feature type="transmembrane region" description="Helical" evidence="6">
    <location>
        <begin position="156"/>
        <end position="180"/>
    </location>
</feature>
<dbReference type="AlphaFoldDB" id="A0A7W3QMZ0"/>
<feature type="transmembrane region" description="Helical" evidence="6">
    <location>
        <begin position="49"/>
        <end position="69"/>
    </location>
</feature>
<keyword evidence="9" id="KW-1185">Reference proteome</keyword>
<evidence type="ECO:0000256" key="3">
    <source>
        <dbReference type="ARBA" id="ARBA00022989"/>
    </source>
</evidence>
<organism evidence="8 9">
    <name type="scientific">Actinomadura namibiensis</name>
    <dbReference type="NCBI Taxonomy" id="182080"/>
    <lineage>
        <taxon>Bacteria</taxon>
        <taxon>Bacillati</taxon>
        <taxon>Actinomycetota</taxon>
        <taxon>Actinomycetes</taxon>
        <taxon>Streptosporangiales</taxon>
        <taxon>Thermomonosporaceae</taxon>
        <taxon>Actinomadura</taxon>
    </lineage>
</organism>
<dbReference type="PANTHER" id="PTHR43229">
    <property type="entry name" value="NODULATION PROTEIN J"/>
    <property type="match status" value="1"/>
</dbReference>
<evidence type="ECO:0000256" key="5">
    <source>
        <dbReference type="ARBA" id="ARBA00023251"/>
    </source>
</evidence>
<name>A0A7W3QMZ0_ACTNM</name>
<comment type="subcellular location">
    <subcellularLocation>
        <location evidence="6">Cell membrane</location>
        <topology evidence="6">Multi-pass membrane protein</topology>
    </subcellularLocation>
    <subcellularLocation>
        <location evidence="1">Membrane</location>
        <topology evidence="1">Multi-pass membrane protein</topology>
    </subcellularLocation>
</comment>
<dbReference type="EMBL" id="JACJIA010000006">
    <property type="protein sequence ID" value="MBA8953050.1"/>
    <property type="molecule type" value="Genomic_DNA"/>
</dbReference>
<comment type="similarity">
    <text evidence="6">Belongs to the ABC-2 integral membrane protein family.</text>
</comment>
<sequence length="273" mass="29740">MTAAIETAPRLPELAPRVGPLQGLRQTLTLARRVIIQVRHNPQELADQSFQPIIFTLLFTYVFGASIASDGDRQTYLQFMIPGMLAMNMLFNSLYVGQGLNTDLAMGVFDRMRTLPIARWAPLAGRILADQLMQLWGIVLVFAVGLLLGFRPGNGVQGMLAGTLLLLFFALAFSWVAVLVGVASKNAQQVQVFGMAVVLPINFVSGTFAPVETMPTALQKFAEYTPVGNLLEASRGLINGGPVATPLWWTVVWAVALVLIFAPLSIRSLNRKT</sequence>
<dbReference type="InterPro" id="IPR051784">
    <property type="entry name" value="Nod_factor_ABC_transporter"/>
</dbReference>
<keyword evidence="3 6" id="KW-1133">Transmembrane helix</keyword>
<evidence type="ECO:0000259" key="7">
    <source>
        <dbReference type="PROSITE" id="PS51012"/>
    </source>
</evidence>
<keyword evidence="6" id="KW-1003">Cell membrane</keyword>
<gene>
    <name evidence="8" type="ORF">HNR61_004700</name>
</gene>
<accession>A0A7W3QMZ0</accession>
<protein>
    <recommendedName>
        <fullName evidence="6">Transport permease protein</fullName>
    </recommendedName>
</protein>
<dbReference type="GO" id="GO:0046677">
    <property type="term" value="P:response to antibiotic"/>
    <property type="evidence" value="ECO:0007669"/>
    <property type="project" value="UniProtKB-KW"/>
</dbReference>
<evidence type="ECO:0000313" key="8">
    <source>
        <dbReference type="EMBL" id="MBA8953050.1"/>
    </source>
</evidence>
<feature type="domain" description="ABC transmembrane type-2" evidence="7">
    <location>
        <begin position="43"/>
        <end position="272"/>
    </location>
</feature>
<feature type="transmembrane region" description="Helical" evidence="6">
    <location>
        <begin position="192"/>
        <end position="211"/>
    </location>
</feature>
<dbReference type="InterPro" id="IPR013525">
    <property type="entry name" value="ABC2_TM"/>
</dbReference>
<keyword evidence="5" id="KW-0046">Antibiotic resistance</keyword>
<evidence type="ECO:0000256" key="2">
    <source>
        <dbReference type="ARBA" id="ARBA00022692"/>
    </source>
</evidence>
<feature type="transmembrane region" description="Helical" evidence="6">
    <location>
        <begin position="75"/>
        <end position="96"/>
    </location>
</feature>
<evidence type="ECO:0000256" key="1">
    <source>
        <dbReference type="ARBA" id="ARBA00004141"/>
    </source>
</evidence>
<dbReference type="Proteomes" id="UP000572680">
    <property type="component" value="Unassembled WGS sequence"/>
</dbReference>
<dbReference type="PIRSF" id="PIRSF006648">
    <property type="entry name" value="DrrB"/>
    <property type="match status" value="1"/>
</dbReference>
<reference evidence="8 9" key="1">
    <citation type="submission" date="2020-08" db="EMBL/GenBank/DDBJ databases">
        <title>Genomic Encyclopedia of Type Strains, Phase IV (KMG-IV): sequencing the most valuable type-strain genomes for metagenomic binning, comparative biology and taxonomic classification.</title>
        <authorList>
            <person name="Goeker M."/>
        </authorList>
    </citation>
    <scope>NUCLEOTIDE SEQUENCE [LARGE SCALE GENOMIC DNA]</scope>
    <source>
        <strain evidence="8 9">DSM 44197</strain>
    </source>
</reference>
<feature type="transmembrane region" description="Helical" evidence="6">
    <location>
        <begin position="132"/>
        <end position="150"/>
    </location>
</feature>
<evidence type="ECO:0000256" key="4">
    <source>
        <dbReference type="ARBA" id="ARBA00023136"/>
    </source>
</evidence>